<feature type="compositionally biased region" description="Low complexity" evidence="1">
    <location>
        <begin position="830"/>
        <end position="841"/>
    </location>
</feature>
<evidence type="ECO:0000256" key="1">
    <source>
        <dbReference type="SAM" id="MobiDB-lite"/>
    </source>
</evidence>
<dbReference type="GO" id="GO:0005524">
    <property type="term" value="F:ATP binding"/>
    <property type="evidence" value="ECO:0007669"/>
    <property type="project" value="InterPro"/>
</dbReference>
<dbReference type="InterPro" id="IPR027409">
    <property type="entry name" value="GroEL-like_apical_dom_sf"/>
</dbReference>
<dbReference type="SUPFAM" id="SSF52029">
    <property type="entry name" value="GroEL apical domain-like"/>
    <property type="match status" value="1"/>
</dbReference>
<gene>
    <name evidence="2" type="ORF">THRCLA_10050</name>
</gene>
<dbReference type="EMBL" id="JNBS01002965">
    <property type="protein sequence ID" value="OQR88872.1"/>
    <property type="molecule type" value="Genomic_DNA"/>
</dbReference>
<dbReference type="SUPFAM" id="SSF48592">
    <property type="entry name" value="GroEL equatorial domain-like"/>
    <property type="match status" value="1"/>
</dbReference>
<feature type="region of interest" description="Disordered" evidence="1">
    <location>
        <begin position="799"/>
        <end position="841"/>
    </location>
</feature>
<protein>
    <submittedName>
        <fullName evidence="2">Uncharacterized protein</fullName>
    </submittedName>
</protein>
<evidence type="ECO:0000313" key="3">
    <source>
        <dbReference type="Proteomes" id="UP000243217"/>
    </source>
</evidence>
<comment type="caution">
    <text evidence="2">The sequence shown here is derived from an EMBL/GenBank/DDBJ whole genome shotgun (WGS) entry which is preliminary data.</text>
</comment>
<dbReference type="InterPro" id="IPR002423">
    <property type="entry name" value="Cpn60/GroEL/TCP-1"/>
</dbReference>
<dbReference type="Pfam" id="PF00118">
    <property type="entry name" value="Cpn60_TCP1"/>
    <property type="match status" value="1"/>
</dbReference>
<dbReference type="GO" id="GO:0060271">
    <property type="term" value="P:cilium assembly"/>
    <property type="evidence" value="ECO:0007669"/>
    <property type="project" value="InterPro"/>
</dbReference>
<feature type="compositionally biased region" description="Basic and acidic residues" evidence="1">
    <location>
        <begin position="651"/>
        <end position="664"/>
    </location>
</feature>
<dbReference type="GO" id="GO:0032502">
    <property type="term" value="P:developmental process"/>
    <property type="evidence" value="ECO:0007669"/>
    <property type="project" value="TreeGrafter"/>
</dbReference>
<dbReference type="PANTHER" id="PTHR46787">
    <property type="entry name" value="SYNDROMES PUTATIVE CHAPERONIN-RELATED"/>
    <property type="match status" value="1"/>
</dbReference>
<reference evidence="2 3" key="1">
    <citation type="journal article" date="2014" name="Genome Biol. Evol.">
        <title>The secreted proteins of Achlya hypogyna and Thraustotheca clavata identify the ancestral oomycete secretome and reveal gene acquisitions by horizontal gene transfer.</title>
        <authorList>
            <person name="Misner I."/>
            <person name="Blouin N."/>
            <person name="Leonard G."/>
            <person name="Richards T.A."/>
            <person name="Lane C.E."/>
        </authorList>
    </citation>
    <scope>NUCLEOTIDE SEQUENCE [LARGE SCALE GENOMIC DNA]</scope>
    <source>
        <strain evidence="2 3">ATCC 34112</strain>
    </source>
</reference>
<organism evidence="2 3">
    <name type="scientific">Thraustotheca clavata</name>
    <dbReference type="NCBI Taxonomy" id="74557"/>
    <lineage>
        <taxon>Eukaryota</taxon>
        <taxon>Sar</taxon>
        <taxon>Stramenopiles</taxon>
        <taxon>Oomycota</taxon>
        <taxon>Saprolegniomycetes</taxon>
        <taxon>Saprolegniales</taxon>
        <taxon>Achlyaceae</taxon>
        <taxon>Thraustotheca</taxon>
    </lineage>
</organism>
<dbReference type="Gene3D" id="3.30.260.10">
    <property type="entry name" value="TCP-1-like chaperonin intermediate domain"/>
    <property type="match status" value="1"/>
</dbReference>
<dbReference type="GO" id="GO:0005737">
    <property type="term" value="C:cytoplasm"/>
    <property type="evidence" value="ECO:0007669"/>
    <property type="project" value="TreeGrafter"/>
</dbReference>
<feature type="compositionally biased region" description="Polar residues" evidence="1">
    <location>
        <begin position="688"/>
        <end position="698"/>
    </location>
</feature>
<feature type="region of interest" description="Disordered" evidence="1">
    <location>
        <begin position="648"/>
        <end position="751"/>
    </location>
</feature>
<accession>A0A1V9YSY2</accession>
<dbReference type="InterPro" id="IPR028790">
    <property type="entry name" value="MKKS"/>
</dbReference>
<dbReference type="InterPro" id="IPR027410">
    <property type="entry name" value="TCP-1-like_intermed_sf"/>
</dbReference>
<dbReference type="GO" id="GO:0006457">
    <property type="term" value="P:protein folding"/>
    <property type="evidence" value="ECO:0007669"/>
    <property type="project" value="InterPro"/>
</dbReference>
<dbReference type="OrthoDB" id="528704at2759"/>
<dbReference type="InterPro" id="IPR027413">
    <property type="entry name" value="GROEL-like_equatorial_sf"/>
</dbReference>
<dbReference type="Gene3D" id="1.10.560.10">
    <property type="entry name" value="GroEL-like equatorial domain"/>
    <property type="match status" value="1"/>
</dbReference>
<name>A0A1V9YSY2_9STRA</name>
<feature type="compositionally biased region" description="Basic and acidic residues" evidence="1">
    <location>
        <begin position="675"/>
        <end position="687"/>
    </location>
</feature>
<dbReference type="GO" id="GO:0051131">
    <property type="term" value="P:chaperone-mediated protein complex assembly"/>
    <property type="evidence" value="ECO:0007669"/>
    <property type="project" value="TreeGrafter"/>
</dbReference>
<dbReference type="Gene3D" id="3.50.7.10">
    <property type="entry name" value="GroEL"/>
    <property type="match status" value="1"/>
</dbReference>
<dbReference type="STRING" id="74557.A0A1V9YSY2"/>
<feature type="compositionally biased region" description="Basic and acidic residues" evidence="1">
    <location>
        <begin position="727"/>
        <end position="740"/>
    </location>
</feature>
<evidence type="ECO:0000313" key="2">
    <source>
        <dbReference type="EMBL" id="OQR88872.1"/>
    </source>
</evidence>
<feature type="compositionally biased region" description="Polar residues" evidence="1">
    <location>
        <begin position="799"/>
        <end position="823"/>
    </location>
</feature>
<dbReference type="PANTHER" id="PTHR46787:SF1">
    <property type="entry name" value="MOLECULAR CHAPERONE MKKS"/>
    <property type="match status" value="1"/>
</dbReference>
<dbReference type="GO" id="GO:0005634">
    <property type="term" value="C:nucleus"/>
    <property type="evidence" value="ECO:0007669"/>
    <property type="project" value="TreeGrafter"/>
</dbReference>
<keyword evidence="3" id="KW-1185">Reference proteome</keyword>
<dbReference type="GO" id="GO:0051082">
    <property type="term" value="F:unfolded protein binding"/>
    <property type="evidence" value="ECO:0007669"/>
    <property type="project" value="InterPro"/>
</dbReference>
<sequence>MGRLEAFDGERIEPEETRNEIISVAKELLELAQTCYGPHGRSVLIQANEACFDAFTITSIGSRLFECIKIDHPSATLIMQLLQSHMKEYRDCTLFAVIFSMNLLLKAFECPLLENVPREQIIQGYQLALEWSIKFMNSTECKSRHCVEWSDVNAIKATVRGILSPKKMTNLYEEDLEHLIDLVLKGFLSCIHDVMEYPYEPLNVRFHKAPSSQPTESKVLPNTILIEVPSTWYHISKLPLSNVVIALFNISIQENDHSSYLTIESDNLNMEELYHEEAMIQYQNLTFQLVSLNVQFVLSQKKIPHAFAQMLLNHQILSLERLSLKHIGAMQALSGATFISNWRTILSKSDLGFLASIDHIPTRNHRPLLSFTSSPSSLSSKVSRNVMTFSLACADQVAYEELEYLIHSALTTLQKLLLDPMAFEGAGALEQEVICHLHNQVARLKQETSSKDVREIVRAVECFIESIPFVLDHVMSREHLDFGRAKLSALSSSVTIASTLLRSLLEKEELRVGEVIAYYSSTFVAGDPRGRRESQVVRIRSDTTHEYPISLVSADILTKNTLIKRVKDLHGESVELPQGKWRKVYTFELFPGKYRVENAHTILKAAMKNVIKDSFAAVYGKKAKENSIAKVQDKNEPKPMNISKFFMPKNELSKEKSERGKELSPFRSKSTPVRETIKKPSHIKQENVRSSQNSTPQARSPPMMKRKILRTLPDIEEVLRNSTPKPVKRELSKDKQEEKKSKKAKVAIIEMPPSPLEIDDFVIPKKSQQKANLSIETKELQRLPAAQSYKNTQTLAVIITPSKSGKPPTTNRPMDDTLFTSPTGLKKLFSSPSPNKQPSPKTIRVNEFVKTLDAEEKFEEKIKSPIMKAPPKTPVTGNTKRWLQSRKHIRQEMNKTQPTLTQFFGSKQ</sequence>
<dbReference type="AlphaFoldDB" id="A0A1V9YSY2"/>
<proteinExistence type="predicted"/>
<dbReference type="Proteomes" id="UP000243217">
    <property type="component" value="Unassembled WGS sequence"/>
</dbReference>